<evidence type="ECO:0000256" key="2">
    <source>
        <dbReference type="SAM" id="MobiDB-lite"/>
    </source>
</evidence>
<feature type="compositionally biased region" description="Basic residues" evidence="2">
    <location>
        <begin position="511"/>
        <end position="536"/>
    </location>
</feature>
<reference evidence="4 5" key="1">
    <citation type="submission" date="2023-04" db="EMBL/GenBank/DDBJ databases">
        <title>Forest soil microbial communities from Buena Vista Peninsula, Colon Province, Panama.</title>
        <authorList>
            <person name="Bouskill N."/>
        </authorList>
    </citation>
    <scope>NUCLEOTIDE SEQUENCE [LARGE SCALE GENOMIC DNA]</scope>
    <source>
        <strain evidence="4 5">AC80</strain>
    </source>
</reference>
<feature type="region of interest" description="Disordered" evidence="2">
    <location>
        <begin position="496"/>
        <end position="559"/>
    </location>
</feature>
<dbReference type="EMBL" id="JARXVE010000001">
    <property type="protein sequence ID" value="MDH6194263.1"/>
    <property type="molecule type" value="Genomic_DNA"/>
</dbReference>
<keyword evidence="5" id="KW-1185">Reference proteome</keyword>
<accession>A0ABT6KU77</accession>
<evidence type="ECO:0000313" key="4">
    <source>
        <dbReference type="EMBL" id="MDH6194263.1"/>
    </source>
</evidence>
<name>A0ABT6KU77_9MYCO</name>
<dbReference type="RefSeq" id="WP_280830885.1">
    <property type="nucleotide sequence ID" value="NZ_JARXVE010000001.1"/>
</dbReference>
<proteinExistence type="predicted"/>
<dbReference type="Proteomes" id="UP001160130">
    <property type="component" value="Unassembled WGS sequence"/>
</dbReference>
<evidence type="ECO:0000313" key="5">
    <source>
        <dbReference type="Proteomes" id="UP001160130"/>
    </source>
</evidence>
<feature type="compositionally biased region" description="Basic residues" evidence="2">
    <location>
        <begin position="159"/>
        <end position="169"/>
    </location>
</feature>
<dbReference type="Pfam" id="PF07282">
    <property type="entry name" value="Cas12f1-like_TNB"/>
    <property type="match status" value="1"/>
</dbReference>
<comment type="caution">
    <text evidence="4">The sequence shown here is derived from an EMBL/GenBank/DDBJ whole genome shotgun (WGS) entry which is preliminary data.</text>
</comment>
<dbReference type="InterPro" id="IPR010095">
    <property type="entry name" value="Cas12f1-like_TNB"/>
</dbReference>
<gene>
    <name evidence="4" type="ORF">M2272_000884</name>
</gene>
<evidence type="ECO:0000256" key="1">
    <source>
        <dbReference type="ARBA" id="ARBA00023125"/>
    </source>
</evidence>
<organism evidence="4 5">
    <name type="scientific">Mycolicibacterium frederiksbergense</name>
    <dbReference type="NCBI Taxonomy" id="117567"/>
    <lineage>
        <taxon>Bacteria</taxon>
        <taxon>Bacillati</taxon>
        <taxon>Actinomycetota</taxon>
        <taxon>Actinomycetes</taxon>
        <taxon>Mycobacteriales</taxon>
        <taxon>Mycobacteriaceae</taxon>
        <taxon>Mycolicibacterium</taxon>
    </lineage>
</organism>
<feature type="domain" description="Cas12f1-like TNB" evidence="3">
    <location>
        <begin position="409"/>
        <end position="469"/>
    </location>
</feature>
<protein>
    <submittedName>
        <fullName evidence="4">Transposase</fullName>
    </submittedName>
</protein>
<feature type="region of interest" description="Disordered" evidence="2">
    <location>
        <begin position="159"/>
        <end position="182"/>
    </location>
</feature>
<keyword evidence="1" id="KW-0238">DNA-binding</keyword>
<evidence type="ECO:0000259" key="3">
    <source>
        <dbReference type="Pfam" id="PF07282"/>
    </source>
</evidence>
<sequence length="559" mass="62071">MGKSYRKAAIPIPAPAEVLVRKPRARTRPKGAPTHVRSWPLRPDGAQCREIGLRFFTGVRVFNAVLDEFITRSRAVKADPAWQAARELPDRTAAERKGRGAAFRAVEQQHGFAVDAAQSFASSLRKSWVREHLPAQETQNLGARAFDAVRQWHVGRKGKPRFKSTKRGLHSLSGKDGNGALRPKTDAAGRLIGLQWGAGLVIPIAAPAATGRRGKEQQAELVEIEALIAAGRVLSTRIVRTVIDGRDTYRMQLVCDGRPTRRHPVGEGRVSFDLGPSQIAVAVEHADGSWSGWVEPLADAIRLDTTRLRRAQRQLDRQHRAGSPQCFNSDGTHTTGRCGWRQRSGAAQHTVVRVAELHRRLAEHRRTLHGALANRLIGHGGDISCEQLDYVSWQKNFPRSVRDRAPGLLVEMLRRKAESAGGQRLYEYNPRTTALSQTCLCGNRRKKPLSQRVHRCECGIHEDRDLFSAYLGLHVRTGVDGVDRLDLQTANTGWLHRQDVDESPKSSGRASARKRRGRRHPPSRRSVARINARRKAATMMRQSRSARTSTTGQPTAVAA</sequence>
<feature type="compositionally biased region" description="Polar residues" evidence="2">
    <location>
        <begin position="540"/>
        <end position="559"/>
    </location>
</feature>